<feature type="chain" id="PRO_5039536600" evidence="4">
    <location>
        <begin position="22"/>
        <end position="312"/>
    </location>
</feature>
<name>A0A010ZTW4_9ACTN</name>
<keyword evidence="3 4" id="KW-0732">Signal</keyword>
<evidence type="ECO:0000256" key="4">
    <source>
        <dbReference type="SAM" id="SignalP"/>
    </source>
</evidence>
<dbReference type="InterPro" id="IPR028082">
    <property type="entry name" value="Peripla_BP_I"/>
</dbReference>
<dbReference type="PROSITE" id="PS51257">
    <property type="entry name" value="PROKAR_LIPOPROTEIN"/>
    <property type="match status" value="1"/>
</dbReference>
<dbReference type="PANTHER" id="PTHR46847:SF1">
    <property type="entry name" value="D-ALLOSE-BINDING PERIPLASMIC PROTEIN-RELATED"/>
    <property type="match status" value="1"/>
</dbReference>
<gene>
    <name evidence="6" type="ORF">CryarDRAFT_1736</name>
</gene>
<dbReference type="CDD" id="cd01536">
    <property type="entry name" value="PBP1_ABC_sugar_binding-like"/>
    <property type="match status" value="1"/>
</dbReference>
<dbReference type="GO" id="GO:0030246">
    <property type="term" value="F:carbohydrate binding"/>
    <property type="evidence" value="ECO:0007669"/>
    <property type="project" value="UniProtKB-ARBA"/>
</dbReference>
<comment type="similarity">
    <text evidence="2">Belongs to the bacterial solute-binding protein 2 family.</text>
</comment>
<reference evidence="6 7" key="1">
    <citation type="submission" date="2013-07" db="EMBL/GenBank/DDBJ databases">
        <authorList>
            <consortium name="DOE Joint Genome Institute"/>
            <person name="Eisen J."/>
            <person name="Huntemann M."/>
            <person name="Han J."/>
            <person name="Chen A."/>
            <person name="Kyrpides N."/>
            <person name="Mavromatis K."/>
            <person name="Markowitz V."/>
            <person name="Palaniappan K."/>
            <person name="Ivanova N."/>
            <person name="Schaumberg A."/>
            <person name="Pati A."/>
            <person name="Liolios K."/>
            <person name="Nordberg H.P."/>
            <person name="Cantor M.N."/>
            <person name="Hua S.X."/>
            <person name="Woyke T."/>
        </authorList>
    </citation>
    <scope>NUCLEOTIDE SEQUENCE [LARGE SCALE GENOMIC DNA]</scope>
    <source>
        <strain evidence="6 7">DSM 44712</strain>
    </source>
</reference>
<dbReference type="RefSeq" id="WP_035849641.1">
    <property type="nucleotide sequence ID" value="NZ_KK073874.1"/>
</dbReference>
<dbReference type="SUPFAM" id="SSF53822">
    <property type="entry name" value="Periplasmic binding protein-like I"/>
    <property type="match status" value="1"/>
</dbReference>
<dbReference type="Proteomes" id="UP000021053">
    <property type="component" value="Unassembled WGS sequence"/>
</dbReference>
<comment type="subcellular location">
    <subcellularLocation>
        <location evidence="1">Cell envelope</location>
    </subcellularLocation>
</comment>
<sequence length="312" mass="32784">MRRRTFLSATAVLAAATVAGCDVVDADENHTIGLAEASTTIPFLAVMDDAFTARAKEHGMKTVILNGELDNAKQAANIETLIAKQVDLIVVVSSNPTAVIPAIKHANRVGIPVIALNAKLDEGAELVSYVGCSDYQYGQGEAKLLVEALPNGGDVAIVLGPPGDSPTVQRLAGMKSVLASHPGIRIVATPSDGFDNSRNLAVTQDLLSKYPRGTIDAIVAEGPQMYVGAEYARKNGRDDVVFIAGDYSKQVEAAIKSGALYGTVDQSPVLQGQRAADFAWRKLTGKDVPKESLIPLPAITRANVAANPAEWG</sequence>
<dbReference type="PATRIC" id="fig|927661.3.peg.1706"/>
<evidence type="ECO:0000313" key="6">
    <source>
        <dbReference type="EMBL" id="EXG80652.1"/>
    </source>
</evidence>
<comment type="caution">
    <text evidence="6">The sequence shown here is derived from an EMBL/GenBank/DDBJ whole genome shotgun (WGS) entry which is preliminary data.</text>
</comment>
<keyword evidence="6" id="KW-0762">Sugar transport</keyword>
<evidence type="ECO:0000313" key="7">
    <source>
        <dbReference type="Proteomes" id="UP000021053"/>
    </source>
</evidence>
<dbReference type="EMBL" id="JFBT01000001">
    <property type="protein sequence ID" value="EXG80652.1"/>
    <property type="molecule type" value="Genomic_DNA"/>
</dbReference>
<feature type="signal peptide" evidence="4">
    <location>
        <begin position="1"/>
        <end position="21"/>
    </location>
</feature>
<dbReference type="AlphaFoldDB" id="A0A010ZTW4"/>
<dbReference type="PANTHER" id="PTHR46847">
    <property type="entry name" value="D-ALLOSE-BINDING PERIPLASMIC PROTEIN-RELATED"/>
    <property type="match status" value="1"/>
</dbReference>
<dbReference type="Gene3D" id="3.40.50.2300">
    <property type="match status" value="2"/>
</dbReference>
<evidence type="ECO:0000256" key="3">
    <source>
        <dbReference type="ARBA" id="ARBA00022729"/>
    </source>
</evidence>
<dbReference type="Pfam" id="PF13407">
    <property type="entry name" value="Peripla_BP_4"/>
    <property type="match status" value="1"/>
</dbReference>
<keyword evidence="6" id="KW-0813">Transport</keyword>
<dbReference type="InterPro" id="IPR025997">
    <property type="entry name" value="SBP_2_dom"/>
</dbReference>
<evidence type="ECO:0000256" key="2">
    <source>
        <dbReference type="ARBA" id="ARBA00007639"/>
    </source>
</evidence>
<feature type="domain" description="Periplasmic binding protein" evidence="5">
    <location>
        <begin position="37"/>
        <end position="286"/>
    </location>
</feature>
<protein>
    <submittedName>
        <fullName evidence="6">ABC-type sugar transport system, periplasmic component</fullName>
    </submittedName>
</protein>
<evidence type="ECO:0000256" key="1">
    <source>
        <dbReference type="ARBA" id="ARBA00004196"/>
    </source>
</evidence>
<dbReference type="GO" id="GO:0030313">
    <property type="term" value="C:cell envelope"/>
    <property type="evidence" value="ECO:0007669"/>
    <property type="project" value="UniProtKB-SubCell"/>
</dbReference>
<dbReference type="HOGENOM" id="CLU_037628_3_2_11"/>
<organism evidence="6 7">
    <name type="scientific">Cryptosporangium arvum DSM 44712</name>
    <dbReference type="NCBI Taxonomy" id="927661"/>
    <lineage>
        <taxon>Bacteria</taxon>
        <taxon>Bacillati</taxon>
        <taxon>Actinomycetota</taxon>
        <taxon>Actinomycetes</taxon>
        <taxon>Cryptosporangiales</taxon>
        <taxon>Cryptosporangiaceae</taxon>
        <taxon>Cryptosporangium</taxon>
    </lineage>
</organism>
<proteinExistence type="inferred from homology"/>
<accession>A0A010ZTW4</accession>
<evidence type="ECO:0000259" key="5">
    <source>
        <dbReference type="Pfam" id="PF13407"/>
    </source>
</evidence>
<keyword evidence="7" id="KW-1185">Reference proteome</keyword>